<proteinExistence type="predicted"/>
<feature type="non-terminal residue" evidence="1">
    <location>
        <position position="1"/>
    </location>
</feature>
<organism evidence="1 2">
    <name type="scientific">Gossypium stocksii</name>
    <dbReference type="NCBI Taxonomy" id="47602"/>
    <lineage>
        <taxon>Eukaryota</taxon>
        <taxon>Viridiplantae</taxon>
        <taxon>Streptophyta</taxon>
        <taxon>Embryophyta</taxon>
        <taxon>Tracheophyta</taxon>
        <taxon>Spermatophyta</taxon>
        <taxon>Magnoliopsida</taxon>
        <taxon>eudicotyledons</taxon>
        <taxon>Gunneridae</taxon>
        <taxon>Pentapetalae</taxon>
        <taxon>rosids</taxon>
        <taxon>malvids</taxon>
        <taxon>Malvales</taxon>
        <taxon>Malvaceae</taxon>
        <taxon>Malvoideae</taxon>
        <taxon>Gossypium</taxon>
    </lineage>
</organism>
<accession>A0A9D3VMV6</accession>
<dbReference type="AlphaFoldDB" id="A0A9D3VMV6"/>
<protein>
    <submittedName>
        <fullName evidence="1">Uncharacterized protein</fullName>
    </submittedName>
</protein>
<name>A0A9D3VMV6_9ROSI</name>
<evidence type="ECO:0000313" key="2">
    <source>
        <dbReference type="Proteomes" id="UP000828251"/>
    </source>
</evidence>
<sequence>TQNQDPLLSCRKSSTVPVAATAVEQCRRFFRRYYSYLSTGLPSKLSCCGCVQNLLYSRNNRRLLPQMLCMALGFKVLKRLKDD</sequence>
<keyword evidence="2" id="KW-1185">Reference proteome</keyword>
<evidence type="ECO:0000313" key="1">
    <source>
        <dbReference type="EMBL" id="KAH1090002.1"/>
    </source>
</evidence>
<reference evidence="1 2" key="1">
    <citation type="journal article" date="2021" name="Plant Biotechnol. J.">
        <title>Multi-omics assisted identification of the key and species-specific regulatory components of drought-tolerant mechanisms in Gossypium stocksii.</title>
        <authorList>
            <person name="Yu D."/>
            <person name="Ke L."/>
            <person name="Zhang D."/>
            <person name="Wu Y."/>
            <person name="Sun Y."/>
            <person name="Mei J."/>
            <person name="Sun J."/>
            <person name="Sun Y."/>
        </authorList>
    </citation>
    <scope>NUCLEOTIDE SEQUENCE [LARGE SCALE GENOMIC DNA]</scope>
    <source>
        <strain evidence="2">cv. E1</strain>
        <tissue evidence="1">Leaf</tissue>
    </source>
</reference>
<dbReference type="Proteomes" id="UP000828251">
    <property type="component" value="Unassembled WGS sequence"/>
</dbReference>
<comment type="caution">
    <text evidence="1">The sequence shown here is derived from an EMBL/GenBank/DDBJ whole genome shotgun (WGS) entry which is preliminary data.</text>
</comment>
<gene>
    <name evidence="1" type="ORF">J1N35_017259</name>
</gene>
<dbReference type="EMBL" id="JAIQCV010000006">
    <property type="protein sequence ID" value="KAH1090002.1"/>
    <property type="molecule type" value="Genomic_DNA"/>
</dbReference>